<feature type="non-terminal residue" evidence="1">
    <location>
        <position position="217"/>
    </location>
</feature>
<accession>A0ACA9RYW3</accession>
<evidence type="ECO:0000313" key="1">
    <source>
        <dbReference type="EMBL" id="CAG8816465.1"/>
    </source>
</evidence>
<comment type="caution">
    <text evidence="1">The sequence shown here is derived from an EMBL/GenBank/DDBJ whole genome shotgun (WGS) entry which is preliminary data.</text>
</comment>
<gene>
    <name evidence="1" type="ORF">RPERSI_LOCUS24459</name>
</gene>
<dbReference type="Proteomes" id="UP000789920">
    <property type="component" value="Unassembled WGS sequence"/>
</dbReference>
<proteinExistence type="predicted"/>
<dbReference type="EMBL" id="CAJVQC010078612">
    <property type="protein sequence ID" value="CAG8816465.1"/>
    <property type="molecule type" value="Genomic_DNA"/>
</dbReference>
<keyword evidence="2" id="KW-1185">Reference proteome</keyword>
<evidence type="ECO:0000313" key="2">
    <source>
        <dbReference type="Proteomes" id="UP000789920"/>
    </source>
</evidence>
<organism evidence="1 2">
    <name type="scientific">Racocetra persica</name>
    <dbReference type="NCBI Taxonomy" id="160502"/>
    <lineage>
        <taxon>Eukaryota</taxon>
        <taxon>Fungi</taxon>
        <taxon>Fungi incertae sedis</taxon>
        <taxon>Mucoromycota</taxon>
        <taxon>Glomeromycotina</taxon>
        <taxon>Glomeromycetes</taxon>
        <taxon>Diversisporales</taxon>
        <taxon>Gigasporaceae</taxon>
        <taxon>Racocetra</taxon>
    </lineage>
</organism>
<name>A0ACA9RYW3_9GLOM</name>
<protein>
    <submittedName>
        <fullName evidence="1">21916_t:CDS:1</fullName>
    </submittedName>
</protein>
<reference evidence="1" key="1">
    <citation type="submission" date="2021-06" db="EMBL/GenBank/DDBJ databases">
        <authorList>
            <person name="Kallberg Y."/>
            <person name="Tangrot J."/>
            <person name="Rosling A."/>
        </authorList>
    </citation>
    <scope>NUCLEOTIDE SEQUENCE</scope>
    <source>
        <strain evidence="1">MA461A</strain>
    </source>
</reference>
<sequence>MPETNEKTYKLKEDSRHKKIHAPIDKIELIKELVELISTSSTPYTYTLSQSAGRSAYNERYLYIYKEKVWRLDKAYIINEEKLGVKFMRNPYIVHFQHRRRSEVRITLVGCNTKPKNTYDENYFYDDLIYAFDNLNMYDFNFSKFVSERKESRKKVFDEPIIMIKDFNASGTYLREDECTEVDRLLQQNKLVWGINHGENTMVGSKASYDQFIFEVE</sequence>